<dbReference type="CDD" id="cd04179">
    <property type="entry name" value="DPM_DPG-synthase_like"/>
    <property type="match status" value="1"/>
</dbReference>
<keyword evidence="2" id="KW-0808">Transferase</keyword>
<gene>
    <name evidence="2" type="ORF">ENV67_05985</name>
</gene>
<dbReference type="Gene3D" id="3.90.550.10">
    <property type="entry name" value="Spore Coat Polysaccharide Biosynthesis Protein SpsA, Chain A"/>
    <property type="match status" value="1"/>
</dbReference>
<protein>
    <submittedName>
        <fullName evidence="2">Glycosyltransferase family 2 protein</fullName>
    </submittedName>
</protein>
<evidence type="ECO:0000313" key="2">
    <source>
        <dbReference type="EMBL" id="HGW92072.1"/>
    </source>
</evidence>
<organism evidence="2">
    <name type="scientific">candidate division WOR-3 bacterium</name>
    <dbReference type="NCBI Taxonomy" id="2052148"/>
    <lineage>
        <taxon>Bacteria</taxon>
        <taxon>Bacteria division WOR-3</taxon>
    </lineage>
</organism>
<dbReference type="Pfam" id="PF00535">
    <property type="entry name" value="Glycos_transf_2"/>
    <property type="match status" value="1"/>
</dbReference>
<proteinExistence type="predicted"/>
<accession>A0A7C4UD34</accession>
<dbReference type="InterPro" id="IPR050256">
    <property type="entry name" value="Glycosyltransferase_2"/>
</dbReference>
<evidence type="ECO:0000259" key="1">
    <source>
        <dbReference type="Pfam" id="PF00535"/>
    </source>
</evidence>
<reference evidence="2" key="1">
    <citation type="journal article" date="2020" name="mSystems">
        <title>Genome- and Community-Level Interaction Insights into Carbon Utilization and Element Cycling Functions of Hydrothermarchaeota in Hydrothermal Sediment.</title>
        <authorList>
            <person name="Zhou Z."/>
            <person name="Liu Y."/>
            <person name="Xu W."/>
            <person name="Pan J."/>
            <person name="Luo Z.H."/>
            <person name="Li M."/>
        </authorList>
    </citation>
    <scope>NUCLEOTIDE SEQUENCE [LARGE SCALE GENOMIC DNA]</scope>
    <source>
        <strain evidence="2">SpSt-780</strain>
    </source>
</reference>
<name>A0A7C4UD34_UNCW3</name>
<dbReference type="InterPro" id="IPR029044">
    <property type="entry name" value="Nucleotide-diphossugar_trans"/>
</dbReference>
<dbReference type="AlphaFoldDB" id="A0A7C4UD34"/>
<dbReference type="GO" id="GO:0016740">
    <property type="term" value="F:transferase activity"/>
    <property type="evidence" value="ECO:0007669"/>
    <property type="project" value="UniProtKB-KW"/>
</dbReference>
<sequence>MDRILILLPSYNEAPRLPDTIRRIRKSIEKLNKFYFEILVVDDGSKDETSEVALKENVKVIRHNKNLGKGYVHRTGFKYALEKNFDAVLTLDADGQHDPAEIENFLKVYDKYDMIIGKRRVDVKVMPLIRYFTNRLTSLVTSVLSEKKVSDSQSGYRLLKRSVFEKLRLKTSRFQTESEEIIQAGRFRLKIAEVNISTIYRESGRKSYINPFIDTIRFIQMGIDSLWR</sequence>
<dbReference type="PANTHER" id="PTHR48090">
    <property type="entry name" value="UNDECAPRENYL-PHOSPHATE 4-DEOXY-4-FORMAMIDO-L-ARABINOSE TRANSFERASE-RELATED"/>
    <property type="match status" value="1"/>
</dbReference>
<dbReference type="PANTHER" id="PTHR48090:SF7">
    <property type="entry name" value="RFBJ PROTEIN"/>
    <property type="match status" value="1"/>
</dbReference>
<dbReference type="SUPFAM" id="SSF53448">
    <property type="entry name" value="Nucleotide-diphospho-sugar transferases"/>
    <property type="match status" value="1"/>
</dbReference>
<dbReference type="InterPro" id="IPR001173">
    <property type="entry name" value="Glyco_trans_2-like"/>
</dbReference>
<dbReference type="EMBL" id="DTHG01000077">
    <property type="protein sequence ID" value="HGW92072.1"/>
    <property type="molecule type" value="Genomic_DNA"/>
</dbReference>
<comment type="caution">
    <text evidence="2">The sequence shown here is derived from an EMBL/GenBank/DDBJ whole genome shotgun (WGS) entry which is preliminary data.</text>
</comment>
<feature type="domain" description="Glycosyltransferase 2-like" evidence="1">
    <location>
        <begin position="6"/>
        <end position="167"/>
    </location>
</feature>